<reference evidence="2" key="1">
    <citation type="journal article" date="2015" name="J. Biotechnol.">
        <title>The structure of the Cyberlindnera jadinii genome and its relation to Candida utilis analyzed by the occurrence of single nucleotide polymorphisms.</title>
        <authorList>
            <person name="Rupp O."/>
            <person name="Brinkrolf K."/>
            <person name="Buerth C."/>
            <person name="Kunigo M."/>
            <person name="Schneider J."/>
            <person name="Jaenicke S."/>
            <person name="Goesmann A."/>
            <person name="Puehler A."/>
            <person name="Jaeger K.-E."/>
            <person name="Ernst J.F."/>
        </authorList>
    </citation>
    <scope>NUCLEOTIDE SEQUENCE [LARGE SCALE GENOMIC DNA]</scope>
    <source>
        <strain evidence="2">ATCC 18201 / CBS 1600 / BCRC 20928 / JCM 3617 / NBRC 0987 / NRRL Y-1542</strain>
    </source>
</reference>
<organism evidence="1 2">
    <name type="scientific">Cyberlindnera jadinii (strain ATCC 18201 / CBS 1600 / BCRC 20928 / JCM 3617 / NBRC 0987 / NRRL Y-1542)</name>
    <name type="common">Torula yeast</name>
    <name type="synonym">Candida utilis</name>
    <dbReference type="NCBI Taxonomy" id="983966"/>
    <lineage>
        <taxon>Eukaryota</taxon>
        <taxon>Fungi</taxon>
        <taxon>Dikarya</taxon>
        <taxon>Ascomycota</taxon>
        <taxon>Saccharomycotina</taxon>
        <taxon>Saccharomycetes</taxon>
        <taxon>Phaffomycetales</taxon>
        <taxon>Phaffomycetaceae</taxon>
        <taxon>Cyberlindnera</taxon>
    </lineage>
</organism>
<protein>
    <submittedName>
        <fullName evidence="1">Uncharacterized protein</fullName>
    </submittedName>
</protein>
<gene>
    <name evidence="1" type="ORF">BN1211_1259</name>
</gene>
<evidence type="ECO:0000313" key="1">
    <source>
        <dbReference type="EMBL" id="CEP21220.1"/>
    </source>
</evidence>
<dbReference type="AlphaFoldDB" id="A0A0H5C0E3"/>
<name>A0A0H5C0E3_CYBJN</name>
<sequence length="80" mass="9383">MFHHGFDSNSVVFQMVVLLKSLHWCTLHHRHLWHLSMIKVTVYVDNHVDCEPQEMPGSYIAFVGDSTGCLKPLMYFYQQT</sequence>
<dbReference type="EMBL" id="CDQK01000001">
    <property type="protein sequence ID" value="CEP21220.1"/>
    <property type="molecule type" value="Genomic_DNA"/>
</dbReference>
<accession>A0A0H5C0E3</accession>
<dbReference type="Proteomes" id="UP000038830">
    <property type="component" value="Unassembled WGS sequence"/>
</dbReference>
<evidence type="ECO:0000313" key="2">
    <source>
        <dbReference type="Proteomes" id="UP000038830"/>
    </source>
</evidence>
<proteinExistence type="predicted"/>